<name>A0A090AF37_9GAMM</name>
<organism evidence="3 4">
    <name type="scientific">Thioploca ingrica</name>
    <dbReference type="NCBI Taxonomy" id="40754"/>
    <lineage>
        <taxon>Bacteria</taxon>
        <taxon>Pseudomonadati</taxon>
        <taxon>Pseudomonadota</taxon>
        <taxon>Gammaproteobacteria</taxon>
        <taxon>Thiotrichales</taxon>
        <taxon>Thiotrichaceae</taxon>
        <taxon>Thioploca</taxon>
    </lineage>
</organism>
<keyword evidence="4" id="KW-1185">Reference proteome</keyword>
<dbReference type="GO" id="GO:0035091">
    <property type="term" value="F:phosphatidylinositol binding"/>
    <property type="evidence" value="ECO:0007669"/>
    <property type="project" value="TreeGrafter"/>
</dbReference>
<proteinExistence type="predicted"/>
<keyword evidence="1" id="KW-0472">Membrane</keyword>
<gene>
    <name evidence="3" type="ORF">THII_1337</name>
</gene>
<dbReference type="KEGG" id="tig:THII_1337"/>
<keyword evidence="1" id="KW-0812">Transmembrane</keyword>
<dbReference type="InterPro" id="IPR051702">
    <property type="entry name" value="SH3_domain_YSC84-like"/>
</dbReference>
<dbReference type="Proteomes" id="UP000031623">
    <property type="component" value="Chromosome"/>
</dbReference>
<evidence type="ECO:0000313" key="4">
    <source>
        <dbReference type="Proteomes" id="UP000031623"/>
    </source>
</evidence>
<evidence type="ECO:0000259" key="2">
    <source>
        <dbReference type="Pfam" id="PF04366"/>
    </source>
</evidence>
<keyword evidence="1" id="KW-1133">Transmembrane helix</keyword>
<dbReference type="PANTHER" id="PTHR15629">
    <property type="entry name" value="SH3YL1 PROTEIN"/>
    <property type="match status" value="1"/>
</dbReference>
<dbReference type="Pfam" id="PF04366">
    <property type="entry name" value="Ysc84"/>
    <property type="match status" value="1"/>
</dbReference>
<accession>A0A090AF37</accession>
<evidence type="ECO:0000313" key="3">
    <source>
        <dbReference type="EMBL" id="BAP55634.1"/>
    </source>
</evidence>
<dbReference type="OrthoDB" id="9782434at2"/>
<feature type="domain" description="Ysc84 actin-binding" evidence="2">
    <location>
        <begin position="129"/>
        <end position="251"/>
    </location>
</feature>
<dbReference type="STRING" id="40754.THII_1337"/>
<evidence type="ECO:0000256" key="1">
    <source>
        <dbReference type="SAM" id="Phobius"/>
    </source>
</evidence>
<sequence length="255" mass="26991">MNLISSQWLGKKPPIYFHFVTILLMVLGLGSCATLGGDGADSTSNSTDKVAIETVNTLIEKSMIVLEEIMQNPDSTIPSSLLQVAEALIIVPDMFKIGFGIGANLGKGIAMVREDDRTWSNPVMISMGGGSFGLQIGAQETDIVLVFKNRQGLENLVTGSMTLGADLGIAAGPVGVATEASADSQFNSEIYSYSRSKGLFAGVSLKGQKVEVDKSSNLSLYGKLVNVADVFANRVSATSLNVVNNLKNKLRKLSP</sequence>
<reference evidence="3 4" key="1">
    <citation type="journal article" date="2014" name="ISME J.">
        <title>Ecophysiology of Thioploca ingrica as revealed by the complete genome sequence supplemented with proteomic evidence.</title>
        <authorList>
            <person name="Kojima H."/>
            <person name="Ogura Y."/>
            <person name="Yamamoto N."/>
            <person name="Togashi T."/>
            <person name="Mori H."/>
            <person name="Watanabe T."/>
            <person name="Nemoto F."/>
            <person name="Kurokawa K."/>
            <person name="Hayashi T."/>
            <person name="Fukui M."/>
        </authorList>
    </citation>
    <scope>NUCLEOTIDE SEQUENCE [LARGE SCALE GENOMIC DNA]</scope>
</reference>
<dbReference type="InterPro" id="IPR007461">
    <property type="entry name" value="Ysc84_actin-binding"/>
</dbReference>
<dbReference type="PANTHER" id="PTHR15629:SF2">
    <property type="entry name" value="SH3 DOMAIN-CONTAINING YSC84-LIKE PROTEIN 1"/>
    <property type="match status" value="1"/>
</dbReference>
<protein>
    <recommendedName>
        <fullName evidence="2">Ysc84 actin-binding domain-containing protein</fullName>
    </recommendedName>
</protein>
<dbReference type="EMBL" id="AP014633">
    <property type="protein sequence ID" value="BAP55634.1"/>
    <property type="molecule type" value="Genomic_DNA"/>
</dbReference>
<feature type="transmembrane region" description="Helical" evidence="1">
    <location>
        <begin position="15"/>
        <end position="36"/>
    </location>
</feature>
<dbReference type="AlphaFoldDB" id="A0A090AF37"/>
<dbReference type="HOGENOM" id="CLU_015320_4_1_6"/>
<dbReference type="CDD" id="cd11524">
    <property type="entry name" value="SYLF"/>
    <property type="match status" value="1"/>
</dbReference>